<dbReference type="InterPro" id="IPR007168">
    <property type="entry name" value="Phageshock_PspC_N"/>
</dbReference>
<dbReference type="OrthoDB" id="5772680at2"/>
<dbReference type="EMBL" id="PPSL01000005">
    <property type="protein sequence ID" value="PQJ09892.1"/>
    <property type="molecule type" value="Genomic_DNA"/>
</dbReference>
<evidence type="ECO:0000313" key="9">
    <source>
        <dbReference type="EMBL" id="PQJ09892.1"/>
    </source>
</evidence>
<evidence type="ECO:0000259" key="8">
    <source>
        <dbReference type="Pfam" id="PF04024"/>
    </source>
</evidence>
<evidence type="ECO:0000256" key="3">
    <source>
        <dbReference type="ARBA" id="ARBA00022692"/>
    </source>
</evidence>
<keyword evidence="3 7" id="KW-0812">Transmembrane</keyword>
<keyword evidence="10" id="KW-1185">Reference proteome</keyword>
<dbReference type="InterPro" id="IPR052027">
    <property type="entry name" value="PspC"/>
</dbReference>
<evidence type="ECO:0000313" key="10">
    <source>
        <dbReference type="Proteomes" id="UP000239872"/>
    </source>
</evidence>
<dbReference type="RefSeq" id="WP_105040664.1">
    <property type="nucleotide sequence ID" value="NZ_PPSL01000005.1"/>
</dbReference>
<feature type="coiled-coil region" evidence="6">
    <location>
        <begin position="193"/>
        <end position="220"/>
    </location>
</feature>
<evidence type="ECO:0000256" key="7">
    <source>
        <dbReference type="SAM" id="Phobius"/>
    </source>
</evidence>
<dbReference type="AlphaFoldDB" id="A0A2S7SSJ0"/>
<dbReference type="PANTHER" id="PTHR33885">
    <property type="entry name" value="PHAGE SHOCK PROTEIN C"/>
    <property type="match status" value="1"/>
</dbReference>
<evidence type="ECO:0000256" key="1">
    <source>
        <dbReference type="ARBA" id="ARBA00004162"/>
    </source>
</evidence>
<evidence type="ECO:0000256" key="2">
    <source>
        <dbReference type="ARBA" id="ARBA00022475"/>
    </source>
</evidence>
<name>A0A2S7SSJ0_9BACT</name>
<feature type="domain" description="Phage shock protein PspC N-terminal" evidence="8">
    <location>
        <begin position="119"/>
        <end position="175"/>
    </location>
</feature>
<keyword evidence="2" id="KW-1003">Cell membrane</keyword>
<evidence type="ECO:0000256" key="4">
    <source>
        <dbReference type="ARBA" id="ARBA00022989"/>
    </source>
</evidence>
<comment type="subcellular location">
    <subcellularLocation>
        <location evidence="1">Cell membrane</location>
        <topology evidence="1">Single-pass membrane protein</topology>
    </subcellularLocation>
</comment>
<organism evidence="9 10">
    <name type="scientific">Flavipsychrobacter stenotrophus</name>
    <dbReference type="NCBI Taxonomy" id="2077091"/>
    <lineage>
        <taxon>Bacteria</taxon>
        <taxon>Pseudomonadati</taxon>
        <taxon>Bacteroidota</taxon>
        <taxon>Chitinophagia</taxon>
        <taxon>Chitinophagales</taxon>
        <taxon>Chitinophagaceae</taxon>
        <taxon>Flavipsychrobacter</taxon>
    </lineage>
</organism>
<sequence>MQRIIQINIAGRVIPIEDDAYNMLKDYLSALERQFVGADGKEIIEDIENRIAELFMIRQQSGSAAIDRSDVQMVIAKLGAPTDINDGHTQSYSSGRQSAGYSGQSTYSRQNYYVPRKDRLFRDPYNKMIGGVCSGLAHYFDVDTVIIRLIMAVLFLMFGVGFLAYIIAWAIIPQARSLEELNYGTPMSFHDITQNVGEELEDLKKRGEQMSRELKDFFSKKK</sequence>
<proteinExistence type="predicted"/>
<protein>
    <recommendedName>
        <fullName evidence="8">Phage shock protein PspC N-terminal domain-containing protein</fullName>
    </recommendedName>
</protein>
<dbReference type="PANTHER" id="PTHR33885:SF3">
    <property type="entry name" value="PHAGE SHOCK PROTEIN C"/>
    <property type="match status" value="1"/>
</dbReference>
<dbReference type="GO" id="GO:0005886">
    <property type="term" value="C:plasma membrane"/>
    <property type="evidence" value="ECO:0007669"/>
    <property type="project" value="UniProtKB-SubCell"/>
</dbReference>
<evidence type="ECO:0000256" key="5">
    <source>
        <dbReference type="ARBA" id="ARBA00023136"/>
    </source>
</evidence>
<keyword evidence="5 7" id="KW-0472">Membrane</keyword>
<comment type="caution">
    <text evidence="9">The sequence shown here is derived from an EMBL/GenBank/DDBJ whole genome shotgun (WGS) entry which is preliminary data.</text>
</comment>
<evidence type="ECO:0000256" key="6">
    <source>
        <dbReference type="SAM" id="Coils"/>
    </source>
</evidence>
<gene>
    <name evidence="9" type="ORF">CJD36_018395</name>
</gene>
<feature type="transmembrane region" description="Helical" evidence="7">
    <location>
        <begin position="146"/>
        <end position="172"/>
    </location>
</feature>
<dbReference type="Proteomes" id="UP000239872">
    <property type="component" value="Unassembled WGS sequence"/>
</dbReference>
<dbReference type="Pfam" id="PF04024">
    <property type="entry name" value="PspC"/>
    <property type="match status" value="1"/>
</dbReference>
<keyword evidence="6" id="KW-0175">Coiled coil</keyword>
<accession>A0A2S7SSJ0</accession>
<reference evidence="9 10" key="1">
    <citation type="submission" date="2018-01" db="EMBL/GenBank/DDBJ databases">
        <title>A novel member of the phylum Bacteroidetes isolated from glacier ice.</title>
        <authorList>
            <person name="Liu Q."/>
            <person name="Xin Y.-H."/>
        </authorList>
    </citation>
    <scope>NUCLEOTIDE SEQUENCE [LARGE SCALE GENOMIC DNA]</scope>
    <source>
        <strain evidence="9 10">RB1R16</strain>
    </source>
</reference>
<keyword evidence="4 7" id="KW-1133">Transmembrane helix</keyword>